<name>A0A6A5SVP1_9PLEO</name>
<dbReference type="EMBL" id="ML976022">
    <property type="protein sequence ID" value="KAF1943802.1"/>
    <property type="molecule type" value="Genomic_DNA"/>
</dbReference>
<dbReference type="AlphaFoldDB" id="A0A6A5SVP1"/>
<keyword evidence="2" id="KW-1185">Reference proteome</keyword>
<gene>
    <name evidence="1" type="ORF">EJ02DRAFT_122277</name>
</gene>
<sequence length="136" mass="15193">MVMVSYGEAVRLRRLSVHTRASPNGLLVRLFCCAPLCHCQNWETEGFSHYKCSVSCSRVELDVWVPDAARFFKQPQSLSQCCQRSFAARITLCAGLPRLGTERRRLHVVALNGLTPMYLPPPDLGHAEARGRPAVP</sequence>
<dbReference type="Proteomes" id="UP000800038">
    <property type="component" value="Unassembled WGS sequence"/>
</dbReference>
<proteinExistence type="predicted"/>
<organism evidence="1 2">
    <name type="scientific">Clathrospora elynae</name>
    <dbReference type="NCBI Taxonomy" id="706981"/>
    <lineage>
        <taxon>Eukaryota</taxon>
        <taxon>Fungi</taxon>
        <taxon>Dikarya</taxon>
        <taxon>Ascomycota</taxon>
        <taxon>Pezizomycotina</taxon>
        <taxon>Dothideomycetes</taxon>
        <taxon>Pleosporomycetidae</taxon>
        <taxon>Pleosporales</taxon>
        <taxon>Diademaceae</taxon>
        <taxon>Clathrospora</taxon>
    </lineage>
</organism>
<accession>A0A6A5SVP1</accession>
<reference evidence="1" key="1">
    <citation type="journal article" date="2020" name="Stud. Mycol.">
        <title>101 Dothideomycetes genomes: a test case for predicting lifestyles and emergence of pathogens.</title>
        <authorList>
            <person name="Haridas S."/>
            <person name="Albert R."/>
            <person name="Binder M."/>
            <person name="Bloem J."/>
            <person name="Labutti K."/>
            <person name="Salamov A."/>
            <person name="Andreopoulos B."/>
            <person name="Baker S."/>
            <person name="Barry K."/>
            <person name="Bills G."/>
            <person name="Bluhm B."/>
            <person name="Cannon C."/>
            <person name="Castanera R."/>
            <person name="Culley D."/>
            <person name="Daum C."/>
            <person name="Ezra D."/>
            <person name="Gonzalez J."/>
            <person name="Henrissat B."/>
            <person name="Kuo A."/>
            <person name="Liang C."/>
            <person name="Lipzen A."/>
            <person name="Lutzoni F."/>
            <person name="Magnuson J."/>
            <person name="Mondo S."/>
            <person name="Nolan M."/>
            <person name="Ohm R."/>
            <person name="Pangilinan J."/>
            <person name="Park H.-J."/>
            <person name="Ramirez L."/>
            <person name="Alfaro M."/>
            <person name="Sun H."/>
            <person name="Tritt A."/>
            <person name="Yoshinaga Y."/>
            <person name="Zwiers L.-H."/>
            <person name="Turgeon B."/>
            <person name="Goodwin S."/>
            <person name="Spatafora J."/>
            <person name="Crous P."/>
            <person name="Grigoriev I."/>
        </authorList>
    </citation>
    <scope>NUCLEOTIDE SEQUENCE</scope>
    <source>
        <strain evidence="1">CBS 161.51</strain>
    </source>
</reference>
<protein>
    <submittedName>
        <fullName evidence="1">Uncharacterized protein</fullName>
    </submittedName>
</protein>
<evidence type="ECO:0000313" key="1">
    <source>
        <dbReference type="EMBL" id="KAF1943802.1"/>
    </source>
</evidence>
<evidence type="ECO:0000313" key="2">
    <source>
        <dbReference type="Proteomes" id="UP000800038"/>
    </source>
</evidence>